<accession>A0A1E5QFK8</accession>
<dbReference type="STRING" id="1781255.BH720_19740"/>
<protein>
    <recommendedName>
        <fullName evidence="3">Septicolysin</fullName>
    </recommendedName>
</protein>
<dbReference type="InterPro" id="IPR047741">
    <property type="entry name" value="DIP1984-like"/>
</dbReference>
<name>A0A1E5QFK8_9CYAN</name>
<keyword evidence="1" id="KW-0175">Coiled coil</keyword>
<dbReference type="OrthoDB" id="3730241at2"/>
<dbReference type="RefSeq" id="WP_069968933.1">
    <property type="nucleotide sequence ID" value="NZ_CM124774.1"/>
</dbReference>
<feature type="coiled-coil region" evidence="1">
    <location>
        <begin position="3"/>
        <end position="64"/>
    </location>
</feature>
<evidence type="ECO:0000256" key="1">
    <source>
        <dbReference type="SAM" id="Coils"/>
    </source>
</evidence>
<dbReference type="CDD" id="cd12208">
    <property type="entry name" value="DIP1984-like"/>
    <property type="match status" value="1"/>
</dbReference>
<evidence type="ECO:0008006" key="3">
    <source>
        <dbReference type="Google" id="ProtNLM"/>
    </source>
</evidence>
<sequence>MKLAEALILRADCQKRVEQLRQRLAKSAQIQEGEMPPENPQTLLAELETAVSELTGLIQRINRTNSQTELEAGIIISDALARRDTLVLKRSVYESLMRAASHSQNRYSRTEIKVLSTVNVAEIQSQIDRMARDYRELDTQIQAANWNTELLD</sequence>
<reference evidence="2" key="1">
    <citation type="submission" date="2016-09" db="EMBL/GenBank/DDBJ databases">
        <title>Draft genome of thermotolerant cyanobacterium Desertifilum sp. strain IPPAS B-1220.</title>
        <authorList>
            <person name="Sinetova M.A."/>
            <person name="Bolakhan K."/>
            <person name="Zayadan B.K."/>
            <person name="Mironov K.S."/>
            <person name="Ustinova V."/>
            <person name="Kupriyanova E.V."/>
            <person name="Sidorov R.A."/>
            <person name="Skrypnik A.N."/>
            <person name="Gogoleva N.E."/>
            <person name="Gogolev Y.V."/>
            <person name="Los D.A."/>
        </authorList>
    </citation>
    <scope>NUCLEOTIDE SEQUENCE [LARGE SCALE GENOMIC DNA]</scope>
    <source>
        <strain evidence="2">IPPAS B-1220</strain>
    </source>
</reference>
<dbReference type="EMBL" id="MJGC01000088">
    <property type="protein sequence ID" value="OEJ73462.1"/>
    <property type="molecule type" value="Genomic_DNA"/>
</dbReference>
<comment type="caution">
    <text evidence="2">The sequence shown here is derived from an EMBL/GenBank/DDBJ whole genome shotgun (WGS) entry which is preliminary data.</text>
</comment>
<evidence type="ECO:0000313" key="2">
    <source>
        <dbReference type="EMBL" id="OEJ73462.1"/>
    </source>
</evidence>
<dbReference type="Gene3D" id="6.10.320.10">
    <property type="match status" value="1"/>
</dbReference>
<dbReference type="Pfam" id="PF20935">
    <property type="entry name" value="DUF6847"/>
    <property type="match status" value="1"/>
</dbReference>
<dbReference type="NCBIfam" id="NF038048">
    <property type="entry name" value="DIP1984_fam"/>
    <property type="match status" value="1"/>
</dbReference>
<dbReference type="AlphaFoldDB" id="A0A1E5QFK8"/>
<proteinExistence type="predicted"/>
<organism evidence="2">
    <name type="scientific">Desertifilum tharense IPPAS B-1220</name>
    <dbReference type="NCBI Taxonomy" id="1781255"/>
    <lineage>
        <taxon>Bacteria</taxon>
        <taxon>Bacillati</taxon>
        <taxon>Cyanobacteriota</taxon>
        <taxon>Cyanophyceae</taxon>
        <taxon>Desertifilales</taxon>
        <taxon>Desertifilaceae</taxon>
        <taxon>Desertifilum</taxon>
    </lineage>
</organism>
<gene>
    <name evidence="2" type="ORF">BH720_19740</name>
</gene>